<dbReference type="GO" id="GO:0000785">
    <property type="term" value="C:chromatin"/>
    <property type="evidence" value="ECO:0007669"/>
    <property type="project" value="EnsemblFungi"/>
</dbReference>
<dbReference type="STRING" id="1071383.J7RUW9"/>
<dbReference type="GO" id="GO:0001228">
    <property type="term" value="F:DNA-binding transcription activator activity, RNA polymerase II-specific"/>
    <property type="evidence" value="ECO:0007669"/>
    <property type="project" value="EnsemblFungi"/>
</dbReference>
<dbReference type="GO" id="GO:0000082">
    <property type="term" value="P:G1/S transition of mitotic cell cycle"/>
    <property type="evidence" value="ECO:0007669"/>
    <property type="project" value="EnsemblFungi"/>
</dbReference>
<dbReference type="SUPFAM" id="SSF48403">
    <property type="entry name" value="Ankyrin repeat"/>
    <property type="match status" value="1"/>
</dbReference>
<dbReference type="Pfam" id="PF13857">
    <property type="entry name" value="Ank_5"/>
    <property type="match status" value="1"/>
</dbReference>
<dbReference type="OMA" id="VDVYECY"/>
<dbReference type="RefSeq" id="XP_022462913.1">
    <property type="nucleotide sequence ID" value="XM_022611511.1"/>
</dbReference>
<dbReference type="SMART" id="SM01252">
    <property type="entry name" value="KilA-N"/>
    <property type="match status" value="1"/>
</dbReference>
<dbReference type="FunFam" id="3.10.260.10:FF:000006">
    <property type="entry name" value="Swi4p"/>
    <property type="match status" value="1"/>
</dbReference>
<dbReference type="GO" id="GO:0034605">
    <property type="term" value="P:cellular response to heat"/>
    <property type="evidence" value="ECO:0007669"/>
    <property type="project" value="EnsemblFungi"/>
</dbReference>
<reference evidence="8" key="2">
    <citation type="submission" date="2012-08" db="EMBL/GenBank/DDBJ databases">
        <title>Genome sequence of Kazachstania naganishii.</title>
        <authorList>
            <person name="Gordon J.L."/>
            <person name="Armisen D."/>
            <person name="Proux-Wera E."/>
            <person name="OhEigeartaigh S.S."/>
            <person name="Byrne K.P."/>
            <person name="Wolfe K.H."/>
        </authorList>
    </citation>
    <scope>NUCLEOTIDE SEQUENCE [LARGE SCALE GENOMIC DNA]</scope>
    <source>
        <strain evidence="8">ATCC MYA-139 / BCRC 22969 / CBS 8797 / CCRC 22969 / KCTC 17520 / NBRC 10181 / NCYC 3082</strain>
    </source>
</reference>
<dbReference type="InterPro" id="IPR036887">
    <property type="entry name" value="HTH_APSES_sf"/>
</dbReference>
<evidence type="ECO:0000256" key="3">
    <source>
        <dbReference type="PROSITE-ProRule" id="PRU00023"/>
    </source>
</evidence>
<dbReference type="Proteomes" id="UP000006310">
    <property type="component" value="Chromosome 2"/>
</dbReference>
<protein>
    <recommendedName>
        <fullName evidence="6">HTH APSES-type domain-containing protein</fullName>
    </recommendedName>
</protein>
<dbReference type="PROSITE" id="PS51299">
    <property type="entry name" value="HTH_APSES"/>
    <property type="match status" value="1"/>
</dbReference>
<evidence type="ECO:0000256" key="2">
    <source>
        <dbReference type="ARBA" id="ARBA00023043"/>
    </source>
</evidence>
<name>J7RUW9_HUIN7</name>
<dbReference type="Pfam" id="PF04383">
    <property type="entry name" value="KilA-N"/>
    <property type="match status" value="1"/>
</dbReference>
<dbReference type="KEGG" id="kng:KNAG_0B02250"/>
<dbReference type="Pfam" id="PF00023">
    <property type="entry name" value="Ank"/>
    <property type="match status" value="1"/>
</dbReference>
<dbReference type="eggNOG" id="ENOG502QUTG">
    <property type="taxonomic scope" value="Eukaryota"/>
</dbReference>
<keyword evidence="2 3" id="KW-0040">ANK repeat</keyword>
<keyword evidence="8" id="KW-1185">Reference proteome</keyword>
<dbReference type="InterPro" id="IPR003163">
    <property type="entry name" value="Tscrpt_reg_HTH_APSES-type"/>
</dbReference>
<feature type="compositionally biased region" description="Polar residues" evidence="5">
    <location>
        <begin position="422"/>
        <end position="438"/>
    </location>
</feature>
<dbReference type="GO" id="GO:0033309">
    <property type="term" value="C:SBF transcription complex"/>
    <property type="evidence" value="ECO:0007669"/>
    <property type="project" value="EnsemblFungi"/>
</dbReference>
<feature type="compositionally biased region" description="Polar residues" evidence="5">
    <location>
        <begin position="365"/>
        <end position="375"/>
    </location>
</feature>
<dbReference type="HOGENOM" id="CLU_009666_0_0_1"/>
<dbReference type="GO" id="GO:0003677">
    <property type="term" value="F:DNA binding"/>
    <property type="evidence" value="ECO:0007669"/>
    <property type="project" value="InterPro"/>
</dbReference>
<evidence type="ECO:0000259" key="6">
    <source>
        <dbReference type="PROSITE" id="PS51299"/>
    </source>
</evidence>
<accession>J7RUW9</accession>
<keyword evidence="4" id="KW-0175">Coiled coil</keyword>
<dbReference type="GeneID" id="34524317"/>
<dbReference type="SMART" id="SM00248">
    <property type="entry name" value="ANK"/>
    <property type="match status" value="2"/>
</dbReference>
<dbReference type="PROSITE" id="PS50297">
    <property type="entry name" value="ANK_REP_REGION"/>
    <property type="match status" value="2"/>
</dbReference>
<dbReference type="InterPro" id="IPR051642">
    <property type="entry name" value="SWI6-like"/>
</dbReference>
<dbReference type="InterPro" id="IPR018004">
    <property type="entry name" value="KilA/APSES_HTH"/>
</dbReference>
<evidence type="ECO:0000313" key="8">
    <source>
        <dbReference type="Proteomes" id="UP000006310"/>
    </source>
</evidence>
<dbReference type="AlphaFoldDB" id="J7RUW9"/>
<keyword evidence="1" id="KW-0677">Repeat</keyword>
<evidence type="ECO:0000256" key="4">
    <source>
        <dbReference type="SAM" id="Coils"/>
    </source>
</evidence>
<dbReference type="GO" id="GO:0042802">
    <property type="term" value="F:identical protein binding"/>
    <property type="evidence" value="ECO:0007669"/>
    <property type="project" value="EnsemblFungi"/>
</dbReference>
<feature type="region of interest" description="Disordered" evidence="5">
    <location>
        <begin position="316"/>
        <end position="375"/>
    </location>
</feature>
<dbReference type="Gene3D" id="1.25.40.20">
    <property type="entry name" value="Ankyrin repeat-containing domain"/>
    <property type="match status" value="1"/>
</dbReference>
<dbReference type="GO" id="GO:0030907">
    <property type="term" value="C:MBF transcription complex"/>
    <property type="evidence" value="ECO:0007669"/>
    <property type="project" value="TreeGrafter"/>
</dbReference>
<dbReference type="EMBL" id="HE978315">
    <property type="protein sequence ID" value="CCK68667.1"/>
    <property type="molecule type" value="Genomic_DNA"/>
</dbReference>
<feature type="repeat" description="ANK" evidence="3">
    <location>
        <begin position="640"/>
        <end position="672"/>
    </location>
</feature>
<dbReference type="SUPFAM" id="SSF54616">
    <property type="entry name" value="DNA-binding domain of Mlu1-box binding protein MBP1"/>
    <property type="match status" value="1"/>
</dbReference>
<dbReference type="Gene3D" id="3.10.260.10">
    <property type="entry name" value="Transcription regulator HTH, APSES-type DNA-binding domain"/>
    <property type="match status" value="1"/>
</dbReference>
<dbReference type="PROSITE" id="PS50088">
    <property type="entry name" value="ANK_REPEAT"/>
    <property type="match status" value="2"/>
</dbReference>
<feature type="repeat" description="ANK" evidence="3">
    <location>
        <begin position="519"/>
        <end position="551"/>
    </location>
</feature>
<evidence type="ECO:0000256" key="1">
    <source>
        <dbReference type="ARBA" id="ARBA00022737"/>
    </source>
</evidence>
<sequence length="1008" mass="113026">MPITTLIMDAVDSNSRTQLNDSISMPATLPKITATSFDSDVTTSSIESGNLRMLQNPKEVLTASDLSTGTLSPPVGQPIIERATYSETDVYECYIKGSESRIVMRRTRDDWVNVTQIFKIGKYTKNHRTKILEKESQDLEHEKVQGGYGRFQGTWIPLESARKLVEKYGITNPVVEAILRFSLDPMNPPPKRTKNSILRKTSPGKKISSPSSYNKTPKKKNMSASGSLTSGNSLLSTTKKNSKRGANPSPLQNLVFQTPQQSYRGSTAVTEPYEVSYSKEALQTFDESGNSTISLFSSDSTPRTNEYSASQKPLQFYPVPTSLNSSRSKPANEMVANERNNTTAGTDNKAPKTGNNGERVLRTANPPSQQPSFVNYNAKNSTVEKRPSIKSVKPRDKVIFSNMNKNNVMIHGRYNTGKRNSEQQTQLELQQKNSQRPQQETLLDHFHSNSGTPSTEIGHEPALSAAETQQATVLDEEEYKRAILNSLSVEITPDTLYMLPEELYHPPPNLEINFELDDQGHTPLHWAAAMANIPLLKLLLALNSNALYCNHKGFNCITKAVFYNNNFKNGTFAELISILRICLITPDNNGRLPLHYLVELSVNDSKDPVVVTSYTEQILQELGKSDYRLLQMSLNRQDSAGNTPLHLAALNLNLSLFNKLCLLGSSVDMINNEKQTPIDILSQFNLMLPTKPDGNDAVGGIVEENSNELVDQPKQRHDRTKPIFIQKTPKNESARQFLSTHDDITNNSSSLNLIMEDLSHIDELVTSSVVKDPKIPQPILTSPMLQLKQIEENSGNLINSRNNNSMALKMLPLSSSPSPKKLRSGRPCISKLSSRIANVSKRLVDAIDEDMASIINEQQSMEENLKSLRKNLDTVKKRKDIIYSNVKVNSLESMLEKVDATRNTLSLKQEKFVKTIEKSQALRLATIVQEEEHNCLTEEQSPDILRDAVTLTVLQFKRRMWLKRLSVDITNHTFTKKIKKYKQLIGLTFENIDTKLEEIESELQTDLK</sequence>
<proteinExistence type="predicted"/>
<feature type="region of interest" description="Disordered" evidence="5">
    <location>
        <begin position="183"/>
        <end position="254"/>
    </location>
</feature>
<feature type="compositionally biased region" description="Low complexity" evidence="5">
    <location>
        <begin position="223"/>
        <end position="238"/>
    </location>
</feature>
<evidence type="ECO:0000313" key="7">
    <source>
        <dbReference type="EMBL" id="CCK68667.1"/>
    </source>
</evidence>
<feature type="domain" description="HTH APSES-type" evidence="6">
    <location>
        <begin position="80"/>
        <end position="190"/>
    </location>
</feature>
<gene>
    <name evidence="7" type="primary">KNAG0B02250</name>
    <name evidence="7" type="ordered locus">KNAG_0B02250</name>
</gene>
<organism evidence="7 8">
    <name type="scientific">Huiozyma naganishii (strain ATCC MYA-139 / BCRC 22969 / CBS 8797 / KCTC 17520 / NBRC 10181 / NCYC 3082 / Yp74L-3)</name>
    <name type="common">Yeast</name>
    <name type="synonym">Kazachstania naganishii</name>
    <dbReference type="NCBI Taxonomy" id="1071383"/>
    <lineage>
        <taxon>Eukaryota</taxon>
        <taxon>Fungi</taxon>
        <taxon>Dikarya</taxon>
        <taxon>Ascomycota</taxon>
        <taxon>Saccharomycotina</taxon>
        <taxon>Saccharomycetes</taxon>
        <taxon>Saccharomycetales</taxon>
        <taxon>Saccharomycetaceae</taxon>
        <taxon>Huiozyma</taxon>
    </lineage>
</organism>
<dbReference type="PANTHER" id="PTHR43828:SF7">
    <property type="entry name" value="REGULATORY PROTEIN SWI4"/>
    <property type="match status" value="1"/>
</dbReference>
<feature type="region of interest" description="Disordered" evidence="5">
    <location>
        <begin position="416"/>
        <end position="438"/>
    </location>
</feature>
<feature type="coiled-coil region" evidence="4">
    <location>
        <begin position="851"/>
        <end position="878"/>
    </location>
</feature>
<dbReference type="InterPro" id="IPR002110">
    <property type="entry name" value="Ankyrin_rpt"/>
</dbReference>
<reference evidence="7 8" key="1">
    <citation type="journal article" date="2011" name="Proc. Natl. Acad. Sci. U.S.A.">
        <title>Evolutionary erosion of yeast sex chromosomes by mating-type switching accidents.</title>
        <authorList>
            <person name="Gordon J.L."/>
            <person name="Armisen D."/>
            <person name="Proux-Wera E."/>
            <person name="Oheigeartaigh S.S."/>
            <person name="Byrne K.P."/>
            <person name="Wolfe K.H."/>
        </authorList>
    </citation>
    <scope>NUCLEOTIDE SEQUENCE [LARGE SCALE GENOMIC DNA]</scope>
    <source>
        <strain evidence="8">ATCC MYA-139 / BCRC 22969 / CBS 8797 / CCRC 22969 / KCTC 17520 / NBRC 10181 / NCYC 3082</strain>
    </source>
</reference>
<evidence type="ECO:0000256" key="5">
    <source>
        <dbReference type="SAM" id="MobiDB-lite"/>
    </source>
</evidence>
<dbReference type="InterPro" id="IPR036770">
    <property type="entry name" value="Ankyrin_rpt-contain_sf"/>
</dbReference>
<dbReference type="OrthoDB" id="6718656at2759"/>
<dbReference type="PANTHER" id="PTHR43828">
    <property type="entry name" value="ASPARAGINASE"/>
    <property type="match status" value="1"/>
</dbReference>